<evidence type="ECO:0000313" key="2">
    <source>
        <dbReference type="EMBL" id="ETV91694.1"/>
    </source>
</evidence>
<dbReference type="VEuPathDB" id="FungiDB:H310_13764"/>
<evidence type="ECO:0008006" key="3">
    <source>
        <dbReference type="Google" id="ProtNLM"/>
    </source>
</evidence>
<dbReference type="AlphaFoldDB" id="A0A024TCF6"/>
<dbReference type="OrthoDB" id="58637at2759"/>
<name>A0A024TCF6_9STRA</name>
<sequence length="174" mass="19325">MKESGGAKAGEADDGKRGEHGESFCVNMEVDRDIDGLWFPARILVDHGDDTYDVEYDEDHKTEEHIPAIELRRRDEQQNQAPPPRCYTSHGRPDDIFLRDSSLLMQADYDPNKAPTVVMHNKGEATAGTSICMRLHGWMFISTSICCQPTGTSSTASKQTWRRGTACAGFDGCV</sequence>
<dbReference type="RefSeq" id="XP_008879620.1">
    <property type="nucleotide sequence ID" value="XM_008881398.1"/>
</dbReference>
<dbReference type="EMBL" id="KI914007">
    <property type="protein sequence ID" value="ETV91694.1"/>
    <property type="molecule type" value="Genomic_DNA"/>
</dbReference>
<accession>A0A024TCF6</accession>
<reference evidence="2" key="1">
    <citation type="submission" date="2013-12" db="EMBL/GenBank/DDBJ databases">
        <title>The Genome Sequence of Aphanomyces invadans NJM9701.</title>
        <authorList>
            <consortium name="The Broad Institute Genomics Platform"/>
            <person name="Russ C."/>
            <person name="Tyler B."/>
            <person name="van West P."/>
            <person name="Dieguez-Uribeondo J."/>
            <person name="Young S.K."/>
            <person name="Zeng Q."/>
            <person name="Gargeya S."/>
            <person name="Fitzgerald M."/>
            <person name="Abouelleil A."/>
            <person name="Alvarado L."/>
            <person name="Chapman S.B."/>
            <person name="Gainer-Dewar J."/>
            <person name="Goldberg J."/>
            <person name="Griggs A."/>
            <person name="Gujja S."/>
            <person name="Hansen M."/>
            <person name="Howarth C."/>
            <person name="Imamovic A."/>
            <person name="Ireland A."/>
            <person name="Larimer J."/>
            <person name="McCowan C."/>
            <person name="Murphy C."/>
            <person name="Pearson M."/>
            <person name="Poon T.W."/>
            <person name="Priest M."/>
            <person name="Roberts A."/>
            <person name="Saif S."/>
            <person name="Shea T."/>
            <person name="Sykes S."/>
            <person name="Wortman J."/>
            <person name="Nusbaum C."/>
            <person name="Birren B."/>
        </authorList>
    </citation>
    <scope>NUCLEOTIDE SEQUENCE [LARGE SCALE GENOMIC DNA]</scope>
    <source>
        <strain evidence="2">NJM9701</strain>
    </source>
</reference>
<gene>
    <name evidence="2" type="ORF">H310_13764</name>
</gene>
<evidence type="ECO:0000256" key="1">
    <source>
        <dbReference type="SAM" id="MobiDB-lite"/>
    </source>
</evidence>
<dbReference type="Gene3D" id="2.30.30.140">
    <property type="match status" value="1"/>
</dbReference>
<protein>
    <recommendedName>
        <fullName evidence="3">Agenet-like domain-containing protein</fullName>
    </recommendedName>
</protein>
<proteinExistence type="predicted"/>
<feature type="region of interest" description="Disordered" evidence="1">
    <location>
        <begin position="1"/>
        <end position="20"/>
    </location>
</feature>
<organism evidence="2">
    <name type="scientific">Aphanomyces invadans</name>
    <dbReference type="NCBI Taxonomy" id="157072"/>
    <lineage>
        <taxon>Eukaryota</taxon>
        <taxon>Sar</taxon>
        <taxon>Stramenopiles</taxon>
        <taxon>Oomycota</taxon>
        <taxon>Saprolegniomycetes</taxon>
        <taxon>Saprolegniales</taxon>
        <taxon>Verrucalvaceae</taxon>
        <taxon>Aphanomyces</taxon>
    </lineage>
</organism>
<dbReference type="GeneID" id="20090814"/>